<dbReference type="Pfam" id="PF01970">
    <property type="entry name" value="TctA"/>
    <property type="match status" value="1"/>
</dbReference>
<dbReference type="PANTHER" id="PTHR35342:SF5">
    <property type="entry name" value="TRICARBOXYLIC TRANSPORT PROTEIN"/>
    <property type="match status" value="1"/>
</dbReference>
<dbReference type="RefSeq" id="WP_271089469.1">
    <property type="nucleotide sequence ID" value="NZ_JAPJZH010000005.1"/>
</dbReference>
<protein>
    <submittedName>
        <fullName evidence="3">Tripartite tricarboxylate transporter permease</fullName>
    </submittedName>
</protein>
<feature type="transmembrane region" description="Helical" evidence="1">
    <location>
        <begin position="167"/>
        <end position="185"/>
    </location>
</feature>
<keyword evidence="1" id="KW-1133">Transmembrane helix</keyword>
<evidence type="ECO:0000259" key="2">
    <source>
        <dbReference type="Pfam" id="PF01970"/>
    </source>
</evidence>
<feature type="transmembrane region" description="Helical" evidence="1">
    <location>
        <begin position="466"/>
        <end position="487"/>
    </location>
</feature>
<name>A0ABT4VM50_9HYPH</name>
<feature type="transmembrane region" description="Helical" evidence="1">
    <location>
        <begin position="386"/>
        <end position="404"/>
    </location>
</feature>
<organism evidence="3 4">
    <name type="scientific">Hoeflea poritis</name>
    <dbReference type="NCBI Taxonomy" id="2993659"/>
    <lineage>
        <taxon>Bacteria</taxon>
        <taxon>Pseudomonadati</taxon>
        <taxon>Pseudomonadota</taxon>
        <taxon>Alphaproteobacteria</taxon>
        <taxon>Hyphomicrobiales</taxon>
        <taxon>Rhizobiaceae</taxon>
        <taxon>Hoeflea</taxon>
    </lineage>
</organism>
<keyword evidence="4" id="KW-1185">Reference proteome</keyword>
<feature type="transmembrane region" description="Helical" evidence="1">
    <location>
        <begin position="17"/>
        <end position="37"/>
    </location>
</feature>
<feature type="domain" description="DUF112" evidence="2">
    <location>
        <begin position="17"/>
        <end position="434"/>
    </location>
</feature>
<evidence type="ECO:0000313" key="4">
    <source>
        <dbReference type="Proteomes" id="UP001148313"/>
    </source>
</evidence>
<feature type="transmembrane region" description="Helical" evidence="1">
    <location>
        <begin position="144"/>
        <end position="160"/>
    </location>
</feature>
<feature type="transmembrane region" description="Helical" evidence="1">
    <location>
        <begin position="410"/>
        <end position="426"/>
    </location>
</feature>
<dbReference type="PANTHER" id="PTHR35342">
    <property type="entry name" value="TRICARBOXYLIC TRANSPORT PROTEIN"/>
    <property type="match status" value="1"/>
</dbReference>
<evidence type="ECO:0000313" key="3">
    <source>
        <dbReference type="EMBL" id="MDA4845787.1"/>
    </source>
</evidence>
<gene>
    <name evidence="3" type="ORF">OOZ53_10530</name>
</gene>
<feature type="transmembrane region" description="Helical" evidence="1">
    <location>
        <begin position="106"/>
        <end position="132"/>
    </location>
</feature>
<feature type="transmembrane region" description="Helical" evidence="1">
    <location>
        <begin position="311"/>
        <end position="331"/>
    </location>
</feature>
<feature type="transmembrane region" description="Helical" evidence="1">
    <location>
        <begin position="351"/>
        <end position="374"/>
    </location>
</feature>
<dbReference type="EMBL" id="JAPJZH010000005">
    <property type="protein sequence ID" value="MDA4845787.1"/>
    <property type="molecule type" value="Genomic_DNA"/>
</dbReference>
<evidence type="ECO:0000256" key="1">
    <source>
        <dbReference type="SAM" id="Phobius"/>
    </source>
</evidence>
<reference evidence="3" key="1">
    <citation type="submission" date="2022-11" db="EMBL/GenBank/DDBJ databases">
        <title>Hoeflea poritis sp. nov., isolated from scleractinian coral Porites lutea.</title>
        <authorList>
            <person name="Zhang G."/>
            <person name="Wei Q."/>
            <person name="Cai L."/>
        </authorList>
    </citation>
    <scope>NUCLEOTIDE SEQUENCE</scope>
    <source>
        <strain evidence="3">E7-10</strain>
    </source>
</reference>
<keyword evidence="1" id="KW-0812">Transmembrane</keyword>
<comment type="caution">
    <text evidence="3">The sequence shown here is derived from an EMBL/GenBank/DDBJ whole genome shotgun (WGS) entry which is preliminary data.</text>
</comment>
<keyword evidence="1" id="KW-0472">Membrane</keyword>
<sequence length="503" mass="52962">MEIVLGGLLEILQPQTLLLICVGTVVGVLVGALPGLSSSMAVALLLPFTIYLEPIPAIAMLAALYCAGTFGGSITAILINAPGAPPAAATAFDGYPLAKNGQAGRALGMAAAASVVGGIFSLFVLILAAPFLATVAYRFGPPEYFALTIFGLSMLASISGKSAVKNLIGGAFGVLLATVGVDLTTGVERFTFGVPELYEGISFIPVLIGLFAMAELLDQAGQKDRPLERFSMSALKLPTLDDFRRVWKTILRSSGIGTFVGILPAEGSTVAAMIGYNEAKRWSKNKDNFGKGEIEGVAGPEAANNAATGGAMVPTLALGIPGSATAAVILGGLQIHGLRPGPYLFENQPNLLYAIFFAMLLANLVFLGLGLVGARYFSRISLIPRQFLWPAVFCLCVVGAYGVGQSLNDVYIMLIAGFVGYFLNRAGFSPAPIIMGLVLGHMVENSLAQSMILFDQDAWRFLTRPIAVFFFILAALSIVSTPLGTFIRTRRREEADRLAHGNE</sequence>
<accession>A0ABT4VM50</accession>
<feature type="transmembrane region" description="Helical" evidence="1">
    <location>
        <begin position="197"/>
        <end position="217"/>
    </location>
</feature>
<proteinExistence type="predicted"/>
<dbReference type="Proteomes" id="UP001148313">
    <property type="component" value="Unassembled WGS sequence"/>
</dbReference>
<dbReference type="InterPro" id="IPR002823">
    <property type="entry name" value="DUF112_TM"/>
</dbReference>